<evidence type="ECO:0000256" key="11">
    <source>
        <dbReference type="ARBA" id="ARBA00048336"/>
    </source>
</evidence>
<evidence type="ECO:0000256" key="9">
    <source>
        <dbReference type="ARBA" id="ARBA00023211"/>
    </source>
</evidence>
<evidence type="ECO:0000256" key="6">
    <source>
        <dbReference type="ARBA" id="ARBA00022801"/>
    </source>
</evidence>
<dbReference type="InterPro" id="IPR001932">
    <property type="entry name" value="PPM-type_phosphatase-like_dom"/>
</dbReference>
<dbReference type="Pfam" id="PF00270">
    <property type="entry name" value="DEAD"/>
    <property type="match status" value="1"/>
</dbReference>
<evidence type="ECO:0000256" key="5">
    <source>
        <dbReference type="ARBA" id="ARBA00022723"/>
    </source>
</evidence>
<accession>A0A8S9LR97</accession>
<comment type="cofactor">
    <cofactor evidence="2">
        <name>Mg(2+)</name>
        <dbReference type="ChEBI" id="CHEBI:18420"/>
    </cofactor>
</comment>
<dbReference type="SMART" id="SM01058">
    <property type="entry name" value="CarD_TRCF"/>
    <property type="match status" value="1"/>
</dbReference>
<dbReference type="Gene3D" id="3.60.40.10">
    <property type="entry name" value="PPM-type phosphatase domain"/>
    <property type="match status" value="2"/>
</dbReference>
<dbReference type="InterPro" id="IPR003711">
    <property type="entry name" value="CarD-like/TRCF_RID"/>
</dbReference>
<feature type="compositionally biased region" description="Acidic residues" evidence="12">
    <location>
        <begin position="438"/>
        <end position="457"/>
    </location>
</feature>
<dbReference type="GO" id="GO:0003676">
    <property type="term" value="F:nucleic acid binding"/>
    <property type="evidence" value="ECO:0007669"/>
    <property type="project" value="InterPro"/>
</dbReference>
<dbReference type="SUPFAM" id="SSF141259">
    <property type="entry name" value="CarD-like"/>
    <property type="match status" value="1"/>
</dbReference>
<dbReference type="InterPro" id="IPR011545">
    <property type="entry name" value="DEAD/DEAH_box_helicase_dom"/>
</dbReference>
<dbReference type="AlphaFoldDB" id="A0A8S9LR97"/>
<dbReference type="Pfam" id="PF02559">
    <property type="entry name" value="CarD_TRCF_RID"/>
    <property type="match status" value="1"/>
</dbReference>
<evidence type="ECO:0000256" key="8">
    <source>
        <dbReference type="ARBA" id="ARBA00022912"/>
    </source>
</evidence>
<keyword evidence="9" id="KW-0464">Manganese</keyword>
<dbReference type="SMART" id="SM00331">
    <property type="entry name" value="PP2C_SIG"/>
    <property type="match status" value="2"/>
</dbReference>
<evidence type="ECO:0000256" key="10">
    <source>
        <dbReference type="ARBA" id="ARBA00047761"/>
    </source>
</evidence>
<dbReference type="PROSITE" id="PS51746">
    <property type="entry name" value="PPM_2"/>
    <property type="match status" value="2"/>
</dbReference>
<evidence type="ECO:0000313" key="15">
    <source>
        <dbReference type="EMBL" id="KAF2610530.1"/>
    </source>
</evidence>
<dbReference type="Pfam" id="PF00481">
    <property type="entry name" value="PP2C"/>
    <property type="match status" value="3"/>
</dbReference>
<keyword evidence="7" id="KW-0460">Magnesium</keyword>
<dbReference type="InterPro" id="IPR036101">
    <property type="entry name" value="CarD-like/TRCF_RID_sf"/>
</dbReference>
<evidence type="ECO:0000256" key="2">
    <source>
        <dbReference type="ARBA" id="ARBA00001946"/>
    </source>
</evidence>
<evidence type="ECO:0000259" key="14">
    <source>
        <dbReference type="PROSITE" id="PS51746"/>
    </source>
</evidence>
<keyword evidence="6" id="KW-0378">Hydrolase</keyword>
<comment type="catalytic activity">
    <reaction evidence="11">
        <text>O-phospho-L-threonyl-[protein] + H2O = L-threonyl-[protein] + phosphate</text>
        <dbReference type="Rhea" id="RHEA:47004"/>
        <dbReference type="Rhea" id="RHEA-COMP:11060"/>
        <dbReference type="Rhea" id="RHEA-COMP:11605"/>
        <dbReference type="ChEBI" id="CHEBI:15377"/>
        <dbReference type="ChEBI" id="CHEBI:30013"/>
        <dbReference type="ChEBI" id="CHEBI:43474"/>
        <dbReference type="ChEBI" id="CHEBI:61977"/>
        <dbReference type="EC" id="3.1.3.16"/>
    </reaction>
</comment>
<evidence type="ECO:0000256" key="1">
    <source>
        <dbReference type="ARBA" id="ARBA00001936"/>
    </source>
</evidence>
<dbReference type="InterPro" id="IPR027417">
    <property type="entry name" value="P-loop_NTPase"/>
</dbReference>
<comment type="catalytic activity">
    <reaction evidence="10">
        <text>O-phospho-L-seryl-[protein] + H2O = L-seryl-[protein] + phosphate</text>
        <dbReference type="Rhea" id="RHEA:20629"/>
        <dbReference type="Rhea" id="RHEA-COMP:9863"/>
        <dbReference type="Rhea" id="RHEA-COMP:11604"/>
        <dbReference type="ChEBI" id="CHEBI:15377"/>
        <dbReference type="ChEBI" id="CHEBI:29999"/>
        <dbReference type="ChEBI" id="CHEBI:43474"/>
        <dbReference type="ChEBI" id="CHEBI:83421"/>
        <dbReference type="EC" id="3.1.3.16"/>
    </reaction>
</comment>
<evidence type="ECO:0000259" key="13">
    <source>
        <dbReference type="PROSITE" id="PS51192"/>
    </source>
</evidence>
<dbReference type="GO" id="GO:0004722">
    <property type="term" value="F:protein serine/threonine phosphatase activity"/>
    <property type="evidence" value="ECO:0007669"/>
    <property type="project" value="UniProtKB-EC"/>
</dbReference>
<evidence type="ECO:0000256" key="3">
    <source>
        <dbReference type="ARBA" id="ARBA00006702"/>
    </source>
</evidence>
<comment type="caution">
    <text evidence="15">The sequence shown here is derived from an EMBL/GenBank/DDBJ whole genome shotgun (WGS) entry which is preliminary data.</text>
</comment>
<dbReference type="InterPro" id="IPR036457">
    <property type="entry name" value="PPM-type-like_dom_sf"/>
</dbReference>
<feature type="domain" description="Helicase ATP-binding" evidence="13">
    <location>
        <begin position="187"/>
        <end position="349"/>
    </location>
</feature>
<dbReference type="InterPro" id="IPR015655">
    <property type="entry name" value="PP2C"/>
</dbReference>
<evidence type="ECO:0000256" key="12">
    <source>
        <dbReference type="SAM" id="MobiDB-lite"/>
    </source>
</evidence>
<dbReference type="CDD" id="cd17991">
    <property type="entry name" value="DEXHc_TRCF"/>
    <property type="match status" value="1"/>
</dbReference>
<keyword evidence="8" id="KW-0904">Protein phosphatase</keyword>
<feature type="domain" description="PPM-type phosphatase" evidence="14">
    <location>
        <begin position="466"/>
        <end position="682"/>
    </location>
</feature>
<protein>
    <recommendedName>
        <fullName evidence="4">protein-serine/threonine phosphatase</fullName>
        <ecNumber evidence="4">3.1.3.16</ecNumber>
    </recommendedName>
</protein>
<evidence type="ECO:0000256" key="7">
    <source>
        <dbReference type="ARBA" id="ARBA00022842"/>
    </source>
</evidence>
<dbReference type="PANTHER" id="PTHR47992">
    <property type="entry name" value="PROTEIN PHOSPHATASE"/>
    <property type="match status" value="1"/>
</dbReference>
<gene>
    <name evidence="15" type="ORF">F2Q70_00008345</name>
</gene>
<organism evidence="15">
    <name type="scientific">Brassica cretica</name>
    <name type="common">Mustard</name>
    <dbReference type="NCBI Taxonomy" id="69181"/>
    <lineage>
        <taxon>Eukaryota</taxon>
        <taxon>Viridiplantae</taxon>
        <taxon>Streptophyta</taxon>
        <taxon>Embryophyta</taxon>
        <taxon>Tracheophyta</taxon>
        <taxon>Spermatophyta</taxon>
        <taxon>Magnoliopsida</taxon>
        <taxon>eudicotyledons</taxon>
        <taxon>Gunneridae</taxon>
        <taxon>Pentapetalae</taxon>
        <taxon>rosids</taxon>
        <taxon>malvids</taxon>
        <taxon>Brassicales</taxon>
        <taxon>Brassicaceae</taxon>
        <taxon>Brassiceae</taxon>
        <taxon>Brassica</taxon>
    </lineage>
</organism>
<dbReference type="CDD" id="cd00143">
    <property type="entry name" value="PP2Cc"/>
    <property type="match status" value="2"/>
</dbReference>
<dbReference type="GO" id="GO:0046872">
    <property type="term" value="F:metal ion binding"/>
    <property type="evidence" value="ECO:0007669"/>
    <property type="project" value="UniProtKB-KW"/>
</dbReference>
<dbReference type="EC" id="3.1.3.16" evidence="4"/>
<sequence>MDSKEAEKYIQMVKEQQERGLQKLKGVRPGSEGGFSYKVDPYTLLSGDYVVHKKVGIGRFVGIKLDVPKDSSEPLEYVFIEYADGMAKLPLKQASRLLYRYNLPNESKRPRTLSRLSDTSVWERRKTKGKVAIQKMVVDLMELYLHRLRQQRFPYPKNPIMADFAAQFPYNATPDQKQAFLDVDKDLTERETPMDRLICGDVGFGKTEVALRAIFCVVSAGKQAMVLAPTIVLAKQHYDVISERFSLYPQIKVGLLSRFQTKAEKEAYLEMIKHGHLNIIVGTHSLLGSRVVYSNLGLLVVDEEQRFGVKQKEKIASFKTSVDVLTLSATPIPRTLYLALTGFRDASLISTPPPERIPIKTHLSSLWSRRVDPSSLFVIDTAEQSSDPTMKDTTKNSTYSPEEILMHPVKKRRAASGDLRNAAKVLQNQEEEDHLREEEDEEIPHDDGNEDDDEEEDAKYCRRGFGHGYHLVEGQMGHGMEDYIVADTKTVKGHKLGLYAIFDGYSGRNVADYLQSHLFDNILSQPDLWKKPKKAIKRAYKLTDDYILSSVVGSRGGSTAVTAIVVDGKKLVVANVGDSRAILCHESDVVKQLTVDHEPEKERDLVERKGGFISTKPEIVQIHGDTKFLILASDGLWKVMSNEEAWDEIKEVRDAEKAAKALVDEALARGSKDDISCVVKRRAASGDLRNAAKVLQNQEEEDHLREEEEEEEEIPHDDGNEDDDEEEDAKYCRRGFGHGYHLVKGQMGHGMEDYIVADTKTVKGHKLGLYAIFDGHSGRNVADYLQSHLFDNILSQPDFWEKPKKAIKRAYKLTDDYILSIVVGSRGGSTAVTAIVVDGKKLVVANVGDSRAILCRESDVVKQLTVDHEPEKERELVERKGGFISTKPGNVPRVDGQLAMTRAFGDGRLKEHISVRPDIEIVQIHGDTKFLIFASDGLWKVMSNEEAWDEIKEVRNAEKAAKALVDEALARGSKDDISCVVVFFN</sequence>
<dbReference type="SUPFAM" id="SSF52540">
    <property type="entry name" value="P-loop containing nucleoside triphosphate hydrolases"/>
    <property type="match status" value="1"/>
</dbReference>
<reference evidence="15" key="1">
    <citation type="submission" date="2019-12" db="EMBL/GenBank/DDBJ databases">
        <title>Genome sequencing and annotation of Brassica cretica.</title>
        <authorList>
            <person name="Studholme D.J."/>
            <person name="Sarris P.F."/>
        </authorList>
    </citation>
    <scope>NUCLEOTIDE SEQUENCE</scope>
    <source>
        <strain evidence="15">PFS-102/07</strain>
        <tissue evidence="15">Leaf</tissue>
    </source>
</reference>
<dbReference type="Gene3D" id="2.40.10.170">
    <property type="match status" value="1"/>
</dbReference>
<evidence type="ECO:0000256" key="4">
    <source>
        <dbReference type="ARBA" id="ARBA00013081"/>
    </source>
</evidence>
<dbReference type="SMART" id="SM00487">
    <property type="entry name" value="DEXDc"/>
    <property type="match status" value="1"/>
</dbReference>
<feature type="region of interest" description="Disordered" evidence="12">
    <location>
        <begin position="380"/>
        <end position="457"/>
    </location>
</feature>
<dbReference type="SUPFAM" id="SSF81606">
    <property type="entry name" value="PP2C-like"/>
    <property type="match status" value="2"/>
</dbReference>
<dbReference type="FunFam" id="3.60.40.10:FF:000010">
    <property type="entry name" value="Probable protein phosphatase 2C 39"/>
    <property type="match status" value="1"/>
</dbReference>
<feature type="domain" description="PPM-type phosphatase" evidence="14">
    <location>
        <begin position="737"/>
        <end position="984"/>
    </location>
</feature>
<keyword evidence="5" id="KW-0479">Metal-binding</keyword>
<feature type="compositionally biased region" description="Acidic residues" evidence="12">
    <location>
        <begin position="707"/>
        <end position="728"/>
    </location>
</feature>
<proteinExistence type="inferred from homology"/>
<comment type="similarity">
    <text evidence="3">Belongs to the PP2C family.</text>
</comment>
<dbReference type="SMART" id="SM00332">
    <property type="entry name" value="PP2Cc"/>
    <property type="match status" value="2"/>
</dbReference>
<name>A0A8S9LR97_BRACR</name>
<comment type="cofactor">
    <cofactor evidence="1">
        <name>Mn(2+)</name>
        <dbReference type="ChEBI" id="CHEBI:29035"/>
    </cofactor>
</comment>
<dbReference type="Gene3D" id="3.40.50.300">
    <property type="entry name" value="P-loop containing nucleotide triphosphate hydrolases"/>
    <property type="match status" value="2"/>
</dbReference>
<feature type="region of interest" description="Disordered" evidence="12">
    <location>
        <begin position="690"/>
        <end position="728"/>
    </location>
</feature>
<dbReference type="GO" id="GO:0005524">
    <property type="term" value="F:ATP binding"/>
    <property type="evidence" value="ECO:0007669"/>
    <property type="project" value="InterPro"/>
</dbReference>
<dbReference type="EMBL" id="QGKY02000089">
    <property type="protein sequence ID" value="KAF2610530.1"/>
    <property type="molecule type" value="Genomic_DNA"/>
</dbReference>
<dbReference type="PROSITE" id="PS51192">
    <property type="entry name" value="HELICASE_ATP_BIND_1"/>
    <property type="match status" value="1"/>
</dbReference>
<dbReference type="InterPro" id="IPR014001">
    <property type="entry name" value="Helicase_ATP-bd"/>
</dbReference>